<evidence type="ECO:0000256" key="3">
    <source>
        <dbReference type="ARBA" id="ARBA00023152"/>
    </source>
</evidence>
<dbReference type="AlphaFoldDB" id="A0A1J4JX89"/>
<evidence type="ECO:0000256" key="2">
    <source>
        <dbReference type="ARBA" id="ARBA00012028"/>
    </source>
</evidence>
<dbReference type="Pfam" id="PF00300">
    <property type="entry name" value="His_Phos_1"/>
    <property type="match status" value="1"/>
</dbReference>
<dbReference type="GO" id="GO:0006096">
    <property type="term" value="P:glycolytic process"/>
    <property type="evidence" value="ECO:0007669"/>
    <property type="project" value="UniProtKB-KW"/>
</dbReference>
<gene>
    <name evidence="5" type="ORF">TRFO_01418</name>
</gene>
<dbReference type="GeneID" id="94824793"/>
<dbReference type="OrthoDB" id="354304at2759"/>
<dbReference type="Proteomes" id="UP000179807">
    <property type="component" value="Unassembled WGS sequence"/>
</dbReference>
<dbReference type="GO" id="GO:0004619">
    <property type="term" value="F:phosphoglycerate mutase activity"/>
    <property type="evidence" value="ECO:0007669"/>
    <property type="project" value="UniProtKB-EC"/>
</dbReference>
<dbReference type="InterPro" id="IPR029033">
    <property type="entry name" value="His_PPase_superfam"/>
</dbReference>
<dbReference type="RefSeq" id="XP_068356903.1">
    <property type="nucleotide sequence ID" value="XM_068490089.1"/>
</dbReference>
<evidence type="ECO:0000256" key="1">
    <source>
        <dbReference type="ARBA" id="ARBA00006717"/>
    </source>
</evidence>
<dbReference type="InterPro" id="IPR005952">
    <property type="entry name" value="Phosphogly_mut1"/>
</dbReference>
<comment type="similarity">
    <text evidence="1">Belongs to the phosphoglycerate mutase family. BPG-dependent PGAM subfamily.</text>
</comment>
<accession>A0A1J4JX89</accession>
<evidence type="ECO:0000313" key="5">
    <source>
        <dbReference type="EMBL" id="OHT03767.1"/>
    </source>
</evidence>
<reference evidence="5" key="1">
    <citation type="submission" date="2016-10" db="EMBL/GenBank/DDBJ databases">
        <authorList>
            <person name="Benchimol M."/>
            <person name="Almeida L.G."/>
            <person name="Vasconcelos A.T."/>
            <person name="Perreira-Neves A."/>
            <person name="Rosa I.A."/>
            <person name="Tasca T."/>
            <person name="Bogo M.R."/>
            <person name="de Souza W."/>
        </authorList>
    </citation>
    <scope>NUCLEOTIDE SEQUENCE [LARGE SCALE GENOMIC DNA]</scope>
    <source>
        <strain evidence="5">K</strain>
    </source>
</reference>
<keyword evidence="6" id="KW-1185">Reference proteome</keyword>
<dbReference type="SUPFAM" id="SSF53254">
    <property type="entry name" value="Phosphoglycerate mutase-like"/>
    <property type="match status" value="1"/>
</dbReference>
<dbReference type="EC" id="5.4.2.11" evidence="2"/>
<keyword evidence="4" id="KW-0413">Isomerase</keyword>
<name>A0A1J4JX89_9EUKA</name>
<keyword evidence="3" id="KW-0324">Glycolysis</keyword>
<dbReference type="PANTHER" id="PTHR11931">
    <property type="entry name" value="PHOSPHOGLYCERATE MUTASE"/>
    <property type="match status" value="1"/>
</dbReference>
<organism evidence="5 6">
    <name type="scientific">Tritrichomonas foetus</name>
    <dbReference type="NCBI Taxonomy" id="1144522"/>
    <lineage>
        <taxon>Eukaryota</taxon>
        <taxon>Metamonada</taxon>
        <taxon>Parabasalia</taxon>
        <taxon>Tritrichomonadida</taxon>
        <taxon>Tritrichomonadidae</taxon>
        <taxon>Tritrichomonas</taxon>
    </lineage>
</organism>
<evidence type="ECO:0000256" key="4">
    <source>
        <dbReference type="ARBA" id="ARBA00023235"/>
    </source>
</evidence>
<sequence>MLSCENFSRLERQIKSYPHLPVDLIIVRNGASDGSVIINAGKKGIEKMKKYKPELRKVHNSKWRLTEFGIFQAKAAGRWIKENFSKPFDAYLTGEYIRSLETAARLDLKEAKWIPSLYLRPRDFGAFSELDRQFSKAEFNEHMREKSRDSFYWTPPNGESIAHLTLRTERVINWIRTHVPENGSAIIVTHKDVMDCLRIRIERISQMDYKKKVAEPPFNHILYYGSILQYTRRNPNTNEVVPHYRWMRVITPWLGKHFSPPEFEPIITKHYGNSELIGEVSNVPHLFKEIIE</sequence>
<protein>
    <recommendedName>
        <fullName evidence="2">phosphoglycerate mutase (2,3-diphosphoglycerate-dependent)</fullName>
        <ecNumber evidence="2">5.4.2.11</ecNumber>
    </recommendedName>
</protein>
<evidence type="ECO:0000313" key="6">
    <source>
        <dbReference type="Proteomes" id="UP000179807"/>
    </source>
</evidence>
<dbReference type="InterPro" id="IPR013078">
    <property type="entry name" value="His_Pase_superF_clade-1"/>
</dbReference>
<comment type="caution">
    <text evidence="5">The sequence shown here is derived from an EMBL/GenBank/DDBJ whole genome shotgun (WGS) entry which is preliminary data.</text>
</comment>
<dbReference type="EMBL" id="MLAK01000815">
    <property type="protein sequence ID" value="OHT03767.1"/>
    <property type="molecule type" value="Genomic_DNA"/>
</dbReference>
<dbReference type="VEuPathDB" id="TrichDB:TRFO_01418"/>
<proteinExistence type="inferred from homology"/>
<dbReference type="Gene3D" id="3.40.50.1240">
    <property type="entry name" value="Phosphoglycerate mutase-like"/>
    <property type="match status" value="1"/>
</dbReference>